<dbReference type="Proteomes" id="UP000659654">
    <property type="component" value="Unassembled WGS sequence"/>
</dbReference>
<protein>
    <submittedName>
        <fullName evidence="2">(pine wood nematode) hypothetical protein</fullName>
    </submittedName>
</protein>
<dbReference type="AlphaFoldDB" id="A0A7I8WYL3"/>
<name>A0A7I8WYL3_BURXY</name>
<evidence type="ECO:0000256" key="1">
    <source>
        <dbReference type="SAM" id="MobiDB-lite"/>
    </source>
</evidence>
<gene>
    <name evidence="2" type="ORF">BXYJ_LOCUS5178</name>
</gene>
<dbReference type="EMBL" id="CAJFDI010000002">
    <property type="protein sequence ID" value="CAD5217734.1"/>
    <property type="molecule type" value="Genomic_DNA"/>
</dbReference>
<accession>A0A7I8WYL3</accession>
<comment type="caution">
    <text evidence="2">The sequence shown here is derived from an EMBL/GenBank/DDBJ whole genome shotgun (WGS) entry which is preliminary data.</text>
</comment>
<evidence type="ECO:0000313" key="3">
    <source>
        <dbReference type="Proteomes" id="UP000659654"/>
    </source>
</evidence>
<sequence length="448" mass="52509">MEISKKAHNLEKFPIQLSSLSVSVLQTMTFRVVVFLLLWQVVAPKNEQPSTFLVDKCDPGMICHELGVDSFQDYAVEFVWVPDGRTAKYDFVQWKNLKVTERLTQGDDWYTYAESRTVCRHPIPGADNKMFIEFSSERVEVIKFYEEGKHLAEDKRGNKVFRIMSDFIRHQHISVDNVKHSVIYNSWIFVNATHAIDLKRYMYFDPAESYKLRTRDRVGRDRPGRIDVPYWSYGMEHVHSIPNEDIPIEFVDMITRNCFGNPNRYCAIDPRDGTIHYTPYPAVLRMGDFIMEQRWQEVLNDFVPVYRFHHLHMPENEVFYYSDVKQLFSELLKHGKPNDPHMDRRWFRGVMPQPKEGDKIFELMMQRTTTTPPPIQPTTPPTSTLKPLPPDAYKPIEYPSIDEMEEEPMPTPEIASELMPMPEFERDVASDLVRNTVAILLAVFMITV</sequence>
<organism evidence="2 3">
    <name type="scientific">Bursaphelenchus xylophilus</name>
    <name type="common">Pinewood nematode worm</name>
    <name type="synonym">Aphelenchoides xylophilus</name>
    <dbReference type="NCBI Taxonomy" id="6326"/>
    <lineage>
        <taxon>Eukaryota</taxon>
        <taxon>Metazoa</taxon>
        <taxon>Ecdysozoa</taxon>
        <taxon>Nematoda</taxon>
        <taxon>Chromadorea</taxon>
        <taxon>Rhabditida</taxon>
        <taxon>Tylenchina</taxon>
        <taxon>Tylenchomorpha</taxon>
        <taxon>Aphelenchoidea</taxon>
        <taxon>Aphelenchoididae</taxon>
        <taxon>Bursaphelenchus</taxon>
    </lineage>
</organism>
<feature type="region of interest" description="Disordered" evidence="1">
    <location>
        <begin position="370"/>
        <end position="390"/>
    </location>
</feature>
<reference evidence="2" key="1">
    <citation type="submission" date="2020-09" db="EMBL/GenBank/DDBJ databases">
        <authorList>
            <person name="Kikuchi T."/>
        </authorList>
    </citation>
    <scope>NUCLEOTIDE SEQUENCE</scope>
    <source>
        <strain evidence="2">Ka4C1</strain>
    </source>
</reference>
<proteinExistence type="predicted"/>
<keyword evidence="3" id="KW-1185">Reference proteome</keyword>
<evidence type="ECO:0000313" key="2">
    <source>
        <dbReference type="EMBL" id="CAD5217734.1"/>
    </source>
</evidence>
<dbReference type="Proteomes" id="UP000582659">
    <property type="component" value="Unassembled WGS sequence"/>
</dbReference>
<dbReference type="EMBL" id="CAJFCV020000002">
    <property type="protein sequence ID" value="CAG9101603.1"/>
    <property type="molecule type" value="Genomic_DNA"/>
</dbReference>
<feature type="compositionally biased region" description="Pro residues" evidence="1">
    <location>
        <begin position="371"/>
        <end position="380"/>
    </location>
</feature>